<feature type="compositionally biased region" description="Polar residues" evidence="2">
    <location>
        <begin position="557"/>
        <end position="567"/>
    </location>
</feature>
<evidence type="ECO:0000313" key="4">
    <source>
        <dbReference type="Proteomes" id="UP000698800"/>
    </source>
</evidence>
<dbReference type="Proteomes" id="UP000698800">
    <property type="component" value="Unassembled WGS sequence"/>
</dbReference>
<evidence type="ECO:0000256" key="2">
    <source>
        <dbReference type="SAM" id="MobiDB-lite"/>
    </source>
</evidence>
<accession>A0A9P8HR00</accession>
<dbReference type="AlphaFoldDB" id="A0A9P8HR00"/>
<feature type="region of interest" description="Disordered" evidence="2">
    <location>
        <begin position="540"/>
        <end position="598"/>
    </location>
</feature>
<feature type="coiled-coil region" evidence="1">
    <location>
        <begin position="220"/>
        <end position="247"/>
    </location>
</feature>
<reference evidence="3" key="1">
    <citation type="submission" date="2021-03" db="EMBL/GenBank/DDBJ databases">
        <title>Comparative genomics and phylogenomic investigation of the class Geoglossomycetes provide insights into ecological specialization and systematics.</title>
        <authorList>
            <person name="Melie T."/>
            <person name="Pirro S."/>
            <person name="Miller A.N."/>
            <person name="Quandt A."/>
        </authorList>
    </citation>
    <scope>NUCLEOTIDE SEQUENCE</scope>
    <source>
        <strain evidence="3">GBOQ0MN5Z8</strain>
    </source>
</reference>
<keyword evidence="1" id="KW-0175">Coiled coil</keyword>
<feature type="compositionally biased region" description="Basic and acidic residues" evidence="2">
    <location>
        <begin position="540"/>
        <end position="552"/>
    </location>
</feature>
<name>A0A9P8HR00_9PEZI</name>
<dbReference type="EMBL" id="JAGHQL010000281">
    <property type="protein sequence ID" value="KAH0534061.1"/>
    <property type="molecule type" value="Genomic_DNA"/>
</dbReference>
<protein>
    <recommendedName>
        <fullName evidence="5">Fungal N-terminal domain-containing protein</fullName>
    </recommendedName>
</protein>
<dbReference type="OrthoDB" id="443402at2759"/>
<keyword evidence="4" id="KW-1185">Reference proteome</keyword>
<comment type="caution">
    <text evidence="3">The sequence shown here is derived from an EMBL/GenBank/DDBJ whole genome shotgun (WGS) entry which is preliminary data.</text>
</comment>
<organism evidence="3 4">
    <name type="scientific">Glutinoglossum americanum</name>
    <dbReference type="NCBI Taxonomy" id="1670608"/>
    <lineage>
        <taxon>Eukaryota</taxon>
        <taxon>Fungi</taxon>
        <taxon>Dikarya</taxon>
        <taxon>Ascomycota</taxon>
        <taxon>Pezizomycotina</taxon>
        <taxon>Geoglossomycetes</taxon>
        <taxon>Geoglossales</taxon>
        <taxon>Geoglossaceae</taxon>
        <taxon>Glutinoglossum</taxon>
    </lineage>
</organism>
<proteinExistence type="predicted"/>
<evidence type="ECO:0000313" key="3">
    <source>
        <dbReference type="EMBL" id="KAH0534061.1"/>
    </source>
</evidence>
<evidence type="ECO:0008006" key="5">
    <source>
        <dbReference type="Google" id="ProtNLM"/>
    </source>
</evidence>
<gene>
    <name evidence="3" type="ORF">FGG08_007340</name>
</gene>
<sequence length="803" mass="90451">MYHRNWSVCDSFSSRWKKSGWALVEDSISVEPATATNNELDAGSFEVFSSACAAPVSSEHIVKELGRKNLQQKAVSHVGRSSLSGDYAGLRRSHLNVWSMAEAIAAAGLASSVVTFLEFGIKLAKLTKQVHDAQGELPKDLQKCQSTVDEFSEWIRNLQTRQSKNGAPSSDADEALKKAIDYCVTDCEDLLRILQDLLPGSVPASGKQGRASNFKTALRAMRQDGRIKKAQKNLETHKNELRLCIAERTMSMVEEARETGSTQLCISRNIEKLQKDGQRRSRETGEEIMELQQQHQTETRQMYTSLTQLQVAGQKETREIRSSLVQLHLARQEEIIACIAQHNLRFDQLHGSLGLVEYDLDTIKMKSDDTLLLVKQLANAIDQRTDGSAVICIRVPAALYEPGLSMWKGFRAYTEKAKQMAMPGGWTPKEWDQLQDRQLGSFSGQDARATYIAVSPSPAEFECLSWKRNLVGPASSMQDFKAAYDNNQSWLSYLLCYEMVAIRPVPLLRDSKAKGDEASNTYRTWREIINRLKITDEKSHTVADETRDEGSAKLESISKSPTLQFEDTDGHSQLESDSPAEDSPVEPQIGIRRRESIPTNLTVEESNLDEWIKSIEDEYRQSTGRLEPFIRINQQLQNMSTVPEDSDAVGRNIHKMLEHFEQRASFEMPELVQMMTTSVDDEVDRVGRFKWGFQLVVARNDANLQLLVFCLAMLIIWIYDPISSRPVQSIASLLYLVLCASPSKVSRPFLHLFGLRVMASSAAVKCWMSYYGLIVFLARRFAAPNPAWEDTIKIKVVASLQRS</sequence>
<evidence type="ECO:0000256" key="1">
    <source>
        <dbReference type="SAM" id="Coils"/>
    </source>
</evidence>